<organism evidence="3 4">
    <name type="scientific">Priestia megaterium</name>
    <name type="common">Bacillus megaterium</name>
    <dbReference type="NCBI Taxonomy" id="1404"/>
    <lineage>
        <taxon>Bacteria</taxon>
        <taxon>Bacillati</taxon>
        <taxon>Bacillota</taxon>
        <taxon>Bacilli</taxon>
        <taxon>Bacillales</taxon>
        <taxon>Bacillaceae</taxon>
        <taxon>Priestia</taxon>
    </lineage>
</organism>
<evidence type="ECO:0000313" key="4">
    <source>
        <dbReference type="Proteomes" id="UP000256519"/>
    </source>
</evidence>
<evidence type="ECO:0000256" key="1">
    <source>
        <dbReference type="SAM" id="MobiDB-lite"/>
    </source>
</evidence>
<feature type="chain" id="PRO_5038677148" description="Lipoprotein" evidence="2">
    <location>
        <begin position="20"/>
        <end position="217"/>
    </location>
</feature>
<comment type="caution">
    <text evidence="3">The sequence shown here is derived from an EMBL/GenBank/DDBJ whole genome shotgun (WGS) entry which is preliminary data.</text>
</comment>
<reference evidence="3 4" key="1">
    <citation type="journal article" date="2018" name="Appl. Environ. Microbiol.">
        <title>Antimicrobial susceptibility testing and tentative epidemiological cut-off values of five Bacillus species relevant for use as animal feed additives or for plant protection.</title>
        <authorList>
            <person name="Agerso Y."/>
            <person name="Stuer-Lauridsen B."/>
            <person name="Bjerre K."/>
            <person name="Jensen M.G."/>
            <person name="Johansen E."/>
            <person name="Bennedsen M."/>
            <person name="Brockmann E."/>
            <person name="Nielsen B."/>
        </authorList>
    </citation>
    <scope>NUCLEOTIDE SEQUENCE [LARGE SCALE GENOMIC DNA]</scope>
    <source>
        <strain evidence="3 4">CHCC20162</strain>
    </source>
</reference>
<dbReference type="Proteomes" id="UP000256519">
    <property type="component" value="Unassembled WGS sequence"/>
</dbReference>
<evidence type="ECO:0008006" key="5">
    <source>
        <dbReference type="Google" id="ProtNLM"/>
    </source>
</evidence>
<keyword evidence="2" id="KW-0732">Signal</keyword>
<dbReference type="AlphaFoldDB" id="A0A3D8WTE6"/>
<dbReference type="EMBL" id="PQWM01000085">
    <property type="protein sequence ID" value="RDZ05229.1"/>
    <property type="molecule type" value="Genomic_DNA"/>
</dbReference>
<evidence type="ECO:0000256" key="2">
    <source>
        <dbReference type="SAM" id="SignalP"/>
    </source>
</evidence>
<name>A0A3D8WTE6_PRIMG</name>
<evidence type="ECO:0000313" key="3">
    <source>
        <dbReference type="EMBL" id="RDZ05229.1"/>
    </source>
</evidence>
<feature type="region of interest" description="Disordered" evidence="1">
    <location>
        <begin position="26"/>
        <end position="45"/>
    </location>
</feature>
<sequence>MKKIFSFLMIVLVCAFVSACSSQTKTETESKADSENNSITPKPNVEVKAYKEPLTRVGEKATHPLGIFVLNQLSEPNTKIEVSPLHIQVERIKIVQSTEVSDLGKYNLKERGLNTEKMNVIQLTTTLENTSNQSLDLGKGPIKTLILSSGEQVKVSKMNADPKDRSLKAKEKTKFTLICFLSQDPKDLKYVEVITDVVRDQTTKKEVSPPKTVEIKM</sequence>
<proteinExistence type="predicted"/>
<gene>
    <name evidence="3" type="ORF">C3744_29810</name>
</gene>
<protein>
    <recommendedName>
        <fullName evidence="5">Lipoprotein</fullName>
    </recommendedName>
</protein>
<accession>A0A3D8WTE6</accession>
<dbReference type="PROSITE" id="PS51257">
    <property type="entry name" value="PROKAR_LIPOPROTEIN"/>
    <property type="match status" value="1"/>
</dbReference>
<feature type="signal peptide" evidence="2">
    <location>
        <begin position="1"/>
        <end position="19"/>
    </location>
</feature>
<dbReference type="RefSeq" id="WP_116079227.1">
    <property type="nucleotide sequence ID" value="NZ_CP187634.1"/>
</dbReference>